<dbReference type="GO" id="GO:0016747">
    <property type="term" value="F:acyltransferase activity, transferring groups other than amino-acyl groups"/>
    <property type="evidence" value="ECO:0007669"/>
    <property type="project" value="InterPro"/>
</dbReference>
<organism evidence="4 5">
    <name type="scientific">Pontixanthobacter aestiaquae</name>
    <dbReference type="NCBI Taxonomy" id="1509367"/>
    <lineage>
        <taxon>Bacteria</taxon>
        <taxon>Pseudomonadati</taxon>
        <taxon>Pseudomonadota</taxon>
        <taxon>Alphaproteobacteria</taxon>
        <taxon>Sphingomonadales</taxon>
        <taxon>Erythrobacteraceae</taxon>
        <taxon>Pontixanthobacter</taxon>
    </lineage>
</organism>
<keyword evidence="1 4" id="KW-0808">Transferase</keyword>
<evidence type="ECO:0000313" key="4">
    <source>
        <dbReference type="EMBL" id="MXO83809.1"/>
    </source>
</evidence>
<name>A0A844ZDF1_9SPHN</name>
<dbReference type="OrthoDB" id="9796129at2"/>
<keyword evidence="5" id="KW-1185">Reference proteome</keyword>
<dbReference type="Proteomes" id="UP000460290">
    <property type="component" value="Unassembled WGS sequence"/>
</dbReference>
<dbReference type="SUPFAM" id="SSF55729">
    <property type="entry name" value="Acyl-CoA N-acyltransferases (Nat)"/>
    <property type="match status" value="1"/>
</dbReference>
<dbReference type="InterPro" id="IPR000182">
    <property type="entry name" value="GNAT_dom"/>
</dbReference>
<sequence>MKGDTVQIVWIDQTNCCLLDNIATGVFDESIRQDRLRHYLSNPHNWMVLAIVDGLVVAQCMCVVHQHPDKETELYLDEIGTGDNWRRQGIATALMHAVFARADDMGIEEIWLGTEADNVPAQRLYEKTGATGELALIYYLEW</sequence>
<dbReference type="Pfam" id="PF00583">
    <property type="entry name" value="Acetyltransf_1"/>
    <property type="match status" value="1"/>
</dbReference>
<evidence type="ECO:0000259" key="3">
    <source>
        <dbReference type="PROSITE" id="PS51186"/>
    </source>
</evidence>
<dbReference type="PROSITE" id="PS51186">
    <property type="entry name" value="GNAT"/>
    <property type="match status" value="1"/>
</dbReference>
<evidence type="ECO:0000256" key="2">
    <source>
        <dbReference type="ARBA" id="ARBA00023315"/>
    </source>
</evidence>
<dbReference type="InterPro" id="IPR050832">
    <property type="entry name" value="Bact_Acetyltransf"/>
</dbReference>
<gene>
    <name evidence="4" type="ORF">GRI35_10580</name>
</gene>
<comment type="caution">
    <text evidence="4">The sequence shown here is derived from an EMBL/GenBank/DDBJ whole genome shotgun (WGS) entry which is preliminary data.</text>
</comment>
<evidence type="ECO:0000313" key="5">
    <source>
        <dbReference type="Proteomes" id="UP000460290"/>
    </source>
</evidence>
<evidence type="ECO:0000256" key="1">
    <source>
        <dbReference type="ARBA" id="ARBA00022679"/>
    </source>
</evidence>
<dbReference type="EMBL" id="WTYZ01000001">
    <property type="protein sequence ID" value="MXO83809.1"/>
    <property type="molecule type" value="Genomic_DNA"/>
</dbReference>
<dbReference type="CDD" id="cd04301">
    <property type="entry name" value="NAT_SF"/>
    <property type="match status" value="1"/>
</dbReference>
<dbReference type="Gene3D" id="3.40.630.30">
    <property type="match status" value="1"/>
</dbReference>
<accession>A0A844ZDF1</accession>
<feature type="domain" description="N-acetyltransferase" evidence="3">
    <location>
        <begin position="6"/>
        <end position="142"/>
    </location>
</feature>
<reference evidence="4 5" key="1">
    <citation type="submission" date="2019-12" db="EMBL/GenBank/DDBJ databases">
        <title>Genomic-based taxomic classification of the family Erythrobacteraceae.</title>
        <authorList>
            <person name="Xu L."/>
        </authorList>
    </citation>
    <scope>NUCLEOTIDE SEQUENCE [LARGE SCALE GENOMIC DNA]</scope>
    <source>
        <strain evidence="4 5">KCTC 42006</strain>
    </source>
</reference>
<protein>
    <submittedName>
        <fullName evidence="4">GNAT family N-acetyltransferase</fullName>
    </submittedName>
</protein>
<dbReference type="InterPro" id="IPR016181">
    <property type="entry name" value="Acyl_CoA_acyltransferase"/>
</dbReference>
<proteinExistence type="predicted"/>
<dbReference type="PANTHER" id="PTHR43877">
    <property type="entry name" value="AMINOALKYLPHOSPHONATE N-ACETYLTRANSFERASE-RELATED-RELATED"/>
    <property type="match status" value="1"/>
</dbReference>
<keyword evidence="2" id="KW-0012">Acyltransferase</keyword>
<dbReference type="AlphaFoldDB" id="A0A844ZDF1"/>